<feature type="transmembrane region" description="Helical" evidence="1">
    <location>
        <begin position="101"/>
        <end position="117"/>
    </location>
</feature>
<feature type="transmembrane region" description="Helical" evidence="1">
    <location>
        <begin position="21"/>
        <end position="40"/>
    </location>
</feature>
<feature type="transmembrane region" description="Helical" evidence="1">
    <location>
        <begin position="144"/>
        <end position="161"/>
    </location>
</feature>
<comment type="caution">
    <text evidence="2">The sequence shown here is derived from an EMBL/GenBank/DDBJ whole genome shotgun (WGS) entry which is preliminary data.</text>
</comment>
<dbReference type="AlphaFoldDB" id="A0A161U3D8"/>
<keyword evidence="1" id="KW-0472">Membrane</keyword>
<feature type="transmembrane region" description="Helical" evidence="1">
    <location>
        <begin position="46"/>
        <end position="63"/>
    </location>
</feature>
<keyword evidence="1" id="KW-1133">Transmembrane helix</keyword>
<feature type="transmembrane region" description="Helical" evidence="1">
    <location>
        <begin position="75"/>
        <end position="95"/>
    </location>
</feature>
<accession>A0A161U3D8</accession>
<evidence type="ECO:0000256" key="1">
    <source>
        <dbReference type="SAM" id="Phobius"/>
    </source>
</evidence>
<proteinExistence type="predicted"/>
<evidence type="ECO:0000313" key="3">
    <source>
        <dbReference type="Proteomes" id="UP000076630"/>
    </source>
</evidence>
<keyword evidence="3" id="KW-1185">Reference proteome</keyword>
<dbReference type="EMBL" id="LQNU01000059">
    <property type="protein sequence ID" value="KZE79696.1"/>
    <property type="molecule type" value="Genomic_DNA"/>
</dbReference>
<name>A0A161U3D8_9FLAO</name>
<dbReference type="Proteomes" id="UP000076630">
    <property type="component" value="Unassembled WGS sequence"/>
</dbReference>
<gene>
    <name evidence="2" type="ORF">AV926_10970</name>
</gene>
<feature type="transmembrane region" description="Helical" evidence="1">
    <location>
        <begin position="216"/>
        <end position="245"/>
    </location>
</feature>
<sequence>MLSLLSYLIQIRFRKFVSKGDYLAMLLISGLYIGTAIISYVHYEQIQGFFYFFFIDSVMYHTSRNDIELLRVYKYYRFLIWFEYLFYSLPFLIVLILKGDYIGSSSVLIGYFLLSFIPKKRRAFIIKYPFSLATPFWLISFRKFKLIGVLPVVFLFCVMGYQHNNGGLVVASFVILGIIACLPSCERERDVELKVSYLNAKEYLQQQIKHEVLNTLVLLLPLAVLMCVLVFDWSYVFWACLILGLPIGNTIVKYAFFESELKQQLFIASCFIGFGIPLLSLPFLYNRAIRQLNQVKNVES</sequence>
<evidence type="ECO:0000313" key="2">
    <source>
        <dbReference type="EMBL" id="KZE79696.1"/>
    </source>
</evidence>
<protein>
    <submittedName>
        <fullName evidence="2">Uncharacterized protein</fullName>
    </submittedName>
</protein>
<organism evidence="2 3">
    <name type="scientific">Myroides marinus</name>
    <dbReference type="NCBI Taxonomy" id="703342"/>
    <lineage>
        <taxon>Bacteria</taxon>
        <taxon>Pseudomonadati</taxon>
        <taxon>Bacteroidota</taxon>
        <taxon>Flavobacteriia</taxon>
        <taxon>Flavobacteriales</taxon>
        <taxon>Flavobacteriaceae</taxon>
        <taxon>Myroides</taxon>
    </lineage>
</organism>
<feature type="transmembrane region" description="Helical" evidence="1">
    <location>
        <begin position="265"/>
        <end position="285"/>
    </location>
</feature>
<feature type="transmembrane region" description="Helical" evidence="1">
    <location>
        <begin position="167"/>
        <end position="185"/>
    </location>
</feature>
<keyword evidence="1" id="KW-0812">Transmembrane</keyword>
<dbReference type="OrthoDB" id="1355264at2"/>
<reference evidence="2 3" key="1">
    <citation type="submission" date="2016-01" db="EMBL/GenBank/DDBJ databases">
        <title>Whole genome sequencing of Myroides marinus L41.</title>
        <authorList>
            <person name="Hong K.W."/>
        </authorList>
    </citation>
    <scope>NUCLEOTIDE SEQUENCE [LARGE SCALE GENOMIC DNA]</scope>
    <source>
        <strain evidence="2 3">L41</strain>
    </source>
</reference>